<name>A0A6S6U4B4_9BACT</name>
<dbReference type="EMBL" id="CACVAZ010000211">
    <property type="protein sequence ID" value="CAA6826534.1"/>
    <property type="molecule type" value="Genomic_DNA"/>
</dbReference>
<accession>A0A6S6U4B4</accession>
<dbReference type="AlphaFoldDB" id="A0A6S6U4B4"/>
<organism evidence="1">
    <name type="scientific">uncultured Sulfurovum sp</name>
    <dbReference type="NCBI Taxonomy" id="269237"/>
    <lineage>
        <taxon>Bacteria</taxon>
        <taxon>Pseudomonadati</taxon>
        <taxon>Campylobacterota</taxon>
        <taxon>Epsilonproteobacteria</taxon>
        <taxon>Campylobacterales</taxon>
        <taxon>Sulfurovaceae</taxon>
        <taxon>Sulfurovum</taxon>
        <taxon>environmental samples</taxon>
    </lineage>
</organism>
<proteinExistence type="predicted"/>
<sequence length="64" mass="7550">MFKKIGLPTFRTTKSRVKKETSLVFGGLWAVELVEDKIFIAPYRKTSMNKAFKEWCRIKKILLK</sequence>
<evidence type="ECO:0000313" key="1">
    <source>
        <dbReference type="EMBL" id="CAA6826534.1"/>
    </source>
</evidence>
<gene>
    <name evidence="1" type="ORF">HELGO_WM25928</name>
</gene>
<protein>
    <submittedName>
        <fullName evidence="1">Uncharacterized protein</fullName>
    </submittedName>
</protein>
<reference evidence="1" key="1">
    <citation type="submission" date="2020-01" db="EMBL/GenBank/DDBJ databases">
        <authorList>
            <person name="Meier V. D."/>
            <person name="Meier V D."/>
        </authorList>
    </citation>
    <scope>NUCLEOTIDE SEQUENCE</scope>
    <source>
        <strain evidence="1">HLG_WM_MAG_02</strain>
    </source>
</reference>